<protein>
    <recommendedName>
        <fullName evidence="1">diguanylate cyclase</fullName>
        <ecNumber evidence="1">2.7.7.65</ecNumber>
    </recommendedName>
</protein>
<dbReference type="GO" id="GO:0000160">
    <property type="term" value="P:phosphorelay signal transduction system"/>
    <property type="evidence" value="ECO:0007669"/>
    <property type="project" value="InterPro"/>
</dbReference>
<feature type="domain" description="Response regulatory" evidence="4">
    <location>
        <begin position="7"/>
        <end position="132"/>
    </location>
</feature>
<evidence type="ECO:0000256" key="3">
    <source>
        <dbReference type="PROSITE-ProRule" id="PRU00169"/>
    </source>
</evidence>
<dbReference type="PROSITE" id="PS50887">
    <property type="entry name" value="GGDEF"/>
    <property type="match status" value="1"/>
</dbReference>
<evidence type="ECO:0000313" key="7">
    <source>
        <dbReference type="Proteomes" id="UP000270626"/>
    </source>
</evidence>
<dbReference type="InterPro" id="IPR001789">
    <property type="entry name" value="Sig_transdc_resp-reg_receiver"/>
</dbReference>
<dbReference type="GO" id="GO:1902201">
    <property type="term" value="P:negative regulation of bacterial-type flagellum-dependent cell motility"/>
    <property type="evidence" value="ECO:0007669"/>
    <property type="project" value="TreeGrafter"/>
</dbReference>
<dbReference type="InterPro" id="IPR011006">
    <property type="entry name" value="CheY-like_superfamily"/>
</dbReference>
<dbReference type="SUPFAM" id="SSF55073">
    <property type="entry name" value="Nucleotide cyclase"/>
    <property type="match status" value="1"/>
</dbReference>
<dbReference type="PANTHER" id="PTHR45138:SF9">
    <property type="entry name" value="DIGUANYLATE CYCLASE DGCM-RELATED"/>
    <property type="match status" value="1"/>
</dbReference>
<dbReference type="EC" id="2.7.7.65" evidence="1"/>
<evidence type="ECO:0000256" key="1">
    <source>
        <dbReference type="ARBA" id="ARBA00012528"/>
    </source>
</evidence>
<evidence type="ECO:0000259" key="4">
    <source>
        <dbReference type="PROSITE" id="PS50110"/>
    </source>
</evidence>
<keyword evidence="3" id="KW-0597">Phosphoprotein</keyword>
<dbReference type="SMART" id="SM00448">
    <property type="entry name" value="REC"/>
    <property type="match status" value="1"/>
</dbReference>
<dbReference type="GO" id="GO:0005886">
    <property type="term" value="C:plasma membrane"/>
    <property type="evidence" value="ECO:0007669"/>
    <property type="project" value="TreeGrafter"/>
</dbReference>
<dbReference type="Pfam" id="PF00072">
    <property type="entry name" value="Response_reg"/>
    <property type="match status" value="1"/>
</dbReference>
<comment type="caution">
    <text evidence="6">The sequence shown here is derived from an EMBL/GenBank/DDBJ whole genome shotgun (WGS) entry which is preliminary data.</text>
</comment>
<dbReference type="Gene3D" id="3.30.70.270">
    <property type="match status" value="1"/>
</dbReference>
<sequence>MPAGKYQLLVVDSSNANRTLIGECLGQLDDADVHLAADGGEAITRIASIRPDLILIDMHLRDTDGIRLVRQIRNRESLGSSDDDLTLWTPVIFLSAVMDDEMIAQGIIAGGDDFLHKPVSEVVLLAKVRAMLRIVGMQRDIHAAHRRLRQIATLDGLTCIPNRRYFDETLATEWKRCQRAGAPLSLVLIDVDFFKQFNDAYGHQAGDQCLKAIASALTESLFRVEDSVARYGGEEFAAILPGTDSRGAQAVAERMRASVRELRIPHERGIDSLASCSFGIASLRPDSERSAEQLLQAADQSLYEAKHGGRNRSELNPGWQT</sequence>
<dbReference type="InterPro" id="IPR000160">
    <property type="entry name" value="GGDEF_dom"/>
</dbReference>
<dbReference type="FunFam" id="3.30.70.270:FF:000001">
    <property type="entry name" value="Diguanylate cyclase domain protein"/>
    <property type="match status" value="1"/>
</dbReference>
<organism evidence="6 7">
    <name type="scientific">Azonexus fungiphilus</name>
    <dbReference type="NCBI Taxonomy" id="146940"/>
    <lineage>
        <taxon>Bacteria</taxon>
        <taxon>Pseudomonadati</taxon>
        <taxon>Pseudomonadota</taxon>
        <taxon>Betaproteobacteria</taxon>
        <taxon>Rhodocyclales</taxon>
        <taxon>Azonexaceae</taxon>
        <taxon>Azonexus</taxon>
    </lineage>
</organism>
<proteinExistence type="predicted"/>
<name>A0A495VN65_9RHOO</name>
<reference evidence="6 7" key="1">
    <citation type="submission" date="2018-10" db="EMBL/GenBank/DDBJ databases">
        <title>Genomic Encyclopedia of Type Strains, Phase IV (KMG-IV): sequencing the most valuable type-strain genomes for metagenomic binning, comparative biology and taxonomic classification.</title>
        <authorList>
            <person name="Goeker M."/>
        </authorList>
    </citation>
    <scope>NUCLEOTIDE SEQUENCE [LARGE SCALE GENOMIC DNA]</scope>
    <source>
        <strain evidence="6 7">DSM 23841</strain>
    </source>
</reference>
<accession>A0A495VN65</accession>
<dbReference type="NCBIfam" id="TIGR00254">
    <property type="entry name" value="GGDEF"/>
    <property type="match status" value="1"/>
</dbReference>
<keyword evidence="7" id="KW-1185">Reference proteome</keyword>
<feature type="domain" description="GGDEF" evidence="5">
    <location>
        <begin position="182"/>
        <end position="318"/>
    </location>
</feature>
<dbReference type="InterPro" id="IPR029787">
    <property type="entry name" value="Nucleotide_cyclase"/>
</dbReference>
<dbReference type="RefSeq" id="WP_170160238.1">
    <property type="nucleotide sequence ID" value="NZ_RBXP01000018.1"/>
</dbReference>
<dbReference type="GO" id="GO:0052621">
    <property type="term" value="F:diguanylate cyclase activity"/>
    <property type="evidence" value="ECO:0007669"/>
    <property type="project" value="UniProtKB-EC"/>
</dbReference>
<feature type="modified residue" description="4-aspartylphosphate" evidence="3">
    <location>
        <position position="57"/>
    </location>
</feature>
<dbReference type="Pfam" id="PF00990">
    <property type="entry name" value="GGDEF"/>
    <property type="match status" value="1"/>
</dbReference>
<dbReference type="CDD" id="cd01949">
    <property type="entry name" value="GGDEF"/>
    <property type="match status" value="1"/>
</dbReference>
<dbReference type="GO" id="GO:0043709">
    <property type="term" value="P:cell adhesion involved in single-species biofilm formation"/>
    <property type="evidence" value="ECO:0007669"/>
    <property type="project" value="TreeGrafter"/>
</dbReference>
<evidence type="ECO:0000259" key="5">
    <source>
        <dbReference type="PROSITE" id="PS50887"/>
    </source>
</evidence>
<evidence type="ECO:0000313" key="6">
    <source>
        <dbReference type="EMBL" id="RKT50360.1"/>
    </source>
</evidence>
<dbReference type="AlphaFoldDB" id="A0A495VN65"/>
<dbReference type="PANTHER" id="PTHR45138">
    <property type="entry name" value="REGULATORY COMPONENTS OF SENSORY TRANSDUCTION SYSTEM"/>
    <property type="match status" value="1"/>
</dbReference>
<dbReference type="SMART" id="SM00267">
    <property type="entry name" value="GGDEF"/>
    <property type="match status" value="1"/>
</dbReference>
<dbReference type="PROSITE" id="PS50110">
    <property type="entry name" value="RESPONSE_REGULATORY"/>
    <property type="match status" value="1"/>
</dbReference>
<dbReference type="Gene3D" id="3.40.50.2300">
    <property type="match status" value="1"/>
</dbReference>
<dbReference type="CDD" id="cd00156">
    <property type="entry name" value="REC"/>
    <property type="match status" value="1"/>
</dbReference>
<gene>
    <name evidence="6" type="ORF">DFR40_2917</name>
</gene>
<dbReference type="EMBL" id="RBXP01000018">
    <property type="protein sequence ID" value="RKT50360.1"/>
    <property type="molecule type" value="Genomic_DNA"/>
</dbReference>
<comment type="catalytic activity">
    <reaction evidence="2">
        <text>2 GTP = 3',3'-c-di-GMP + 2 diphosphate</text>
        <dbReference type="Rhea" id="RHEA:24898"/>
        <dbReference type="ChEBI" id="CHEBI:33019"/>
        <dbReference type="ChEBI" id="CHEBI:37565"/>
        <dbReference type="ChEBI" id="CHEBI:58805"/>
        <dbReference type="EC" id="2.7.7.65"/>
    </reaction>
</comment>
<dbReference type="Proteomes" id="UP000270626">
    <property type="component" value="Unassembled WGS sequence"/>
</dbReference>
<evidence type="ECO:0000256" key="2">
    <source>
        <dbReference type="ARBA" id="ARBA00034247"/>
    </source>
</evidence>
<dbReference type="InterPro" id="IPR043128">
    <property type="entry name" value="Rev_trsase/Diguanyl_cyclase"/>
</dbReference>
<dbReference type="InterPro" id="IPR050469">
    <property type="entry name" value="Diguanylate_Cyclase"/>
</dbReference>
<dbReference type="SUPFAM" id="SSF52172">
    <property type="entry name" value="CheY-like"/>
    <property type="match status" value="1"/>
</dbReference>